<sequence length="32" mass="3876">MNLKQPYKKMCFLKYFNFIGNKVLQNVILLII</sequence>
<proteinExistence type="predicted"/>
<dbReference type="EMBL" id="JAVLVU010000001">
    <property type="protein sequence ID" value="MDT3403889.1"/>
    <property type="molecule type" value="Genomic_DNA"/>
</dbReference>
<reference evidence="2" key="1">
    <citation type="submission" date="2023-07" db="EMBL/GenBank/DDBJ databases">
        <title>Functional and genomic diversity of the sorghum phyllosphere microbiome.</title>
        <authorList>
            <person name="Shade A."/>
        </authorList>
    </citation>
    <scope>NUCLEOTIDE SEQUENCE [LARGE SCALE GENOMIC DNA]</scope>
    <source>
        <strain evidence="2">SORGH_AS_0422</strain>
    </source>
</reference>
<accession>A0ABU3GVU2</accession>
<protein>
    <submittedName>
        <fullName evidence="1">Uncharacterized protein</fullName>
    </submittedName>
</protein>
<gene>
    <name evidence="1" type="ORF">QE417_002961</name>
</gene>
<organism evidence="1 2">
    <name type="scientific">Mucilaginibacter terrae</name>
    <dbReference type="NCBI Taxonomy" id="1955052"/>
    <lineage>
        <taxon>Bacteria</taxon>
        <taxon>Pseudomonadati</taxon>
        <taxon>Bacteroidota</taxon>
        <taxon>Sphingobacteriia</taxon>
        <taxon>Sphingobacteriales</taxon>
        <taxon>Sphingobacteriaceae</taxon>
        <taxon>Mucilaginibacter</taxon>
    </lineage>
</organism>
<name>A0ABU3GVU2_9SPHI</name>
<evidence type="ECO:0000313" key="1">
    <source>
        <dbReference type="EMBL" id="MDT3403889.1"/>
    </source>
</evidence>
<evidence type="ECO:0000313" key="2">
    <source>
        <dbReference type="Proteomes" id="UP001258315"/>
    </source>
</evidence>
<comment type="caution">
    <text evidence="1">The sequence shown here is derived from an EMBL/GenBank/DDBJ whole genome shotgun (WGS) entry which is preliminary data.</text>
</comment>
<dbReference type="Proteomes" id="UP001258315">
    <property type="component" value="Unassembled WGS sequence"/>
</dbReference>
<keyword evidence="2" id="KW-1185">Reference proteome</keyword>